<accession>A0ABZ1V0D7</accession>
<feature type="compositionally biased region" description="Low complexity" evidence="1">
    <location>
        <begin position="187"/>
        <end position="198"/>
    </location>
</feature>
<evidence type="ECO:0000313" key="4">
    <source>
        <dbReference type="EMBL" id="WUR37777.1"/>
    </source>
</evidence>
<feature type="transmembrane region" description="Helical" evidence="2">
    <location>
        <begin position="151"/>
        <end position="174"/>
    </location>
</feature>
<keyword evidence="2" id="KW-0812">Transmembrane</keyword>
<feature type="transmembrane region" description="Helical" evidence="2">
    <location>
        <begin position="69"/>
        <end position="88"/>
    </location>
</feature>
<dbReference type="Pfam" id="PF20177">
    <property type="entry name" value="DUF6542"/>
    <property type="match status" value="1"/>
</dbReference>
<feature type="region of interest" description="Disordered" evidence="1">
    <location>
        <begin position="187"/>
        <end position="224"/>
    </location>
</feature>
<evidence type="ECO:0000256" key="1">
    <source>
        <dbReference type="SAM" id="MobiDB-lite"/>
    </source>
</evidence>
<organism evidence="4 5">
    <name type="scientific">Streptomyces griseoaurantiacus</name>
    <dbReference type="NCBI Taxonomy" id="68213"/>
    <lineage>
        <taxon>Bacteria</taxon>
        <taxon>Bacillati</taxon>
        <taxon>Actinomycetota</taxon>
        <taxon>Actinomycetes</taxon>
        <taxon>Kitasatosporales</taxon>
        <taxon>Streptomycetaceae</taxon>
        <taxon>Streptomyces</taxon>
        <taxon>Streptomyces aurantiacus group</taxon>
    </lineage>
</organism>
<feature type="compositionally biased region" description="Low complexity" evidence="1">
    <location>
        <begin position="31"/>
        <end position="62"/>
    </location>
</feature>
<dbReference type="EMBL" id="CP108330">
    <property type="protein sequence ID" value="WUR37777.1"/>
    <property type="molecule type" value="Genomic_DNA"/>
</dbReference>
<feature type="transmembrane region" description="Helical" evidence="2">
    <location>
        <begin position="120"/>
        <end position="139"/>
    </location>
</feature>
<name>A0ABZ1V0D7_9ACTN</name>
<gene>
    <name evidence="4" type="ORF">OHN36_11520</name>
</gene>
<evidence type="ECO:0000259" key="3">
    <source>
        <dbReference type="Pfam" id="PF20177"/>
    </source>
</evidence>
<feature type="region of interest" description="Disordered" evidence="1">
    <location>
        <begin position="1"/>
        <end position="65"/>
    </location>
</feature>
<dbReference type="Proteomes" id="UP001432161">
    <property type="component" value="Chromosome"/>
</dbReference>
<feature type="compositionally biased region" description="Gly residues" evidence="1">
    <location>
        <begin position="199"/>
        <end position="210"/>
    </location>
</feature>
<evidence type="ECO:0000313" key="5">
    <source>
        <dbReference type="Proteomes" id="UP001432161"/>
    </source>
</evidence>
<reference evidence="4" key="1">
    <citation type="submission" date="2022-10" db="EMBL/GenBank/DDBJ databases">
        <title>The complete genomes of actinobacterial strains from the NBC collection.</title>
        <authorList>
            <person name="Joergensen T.S."/>
            <person name="Alvarez Arevalo M."/>
            <person name="Sterndorff E.B."/>
            <person name="Faurdal D."/>
            <person name="Vuksanovic O."/>
            <person name="Mourched A.-S."/>
            <person name="Charusanti P."/>
            <person name="Shaw S."/>
            <person name="Blin K."/>
            <person name="Weber T."/>
        </authorList>
    </citation>
    <scope>NUCLEOTIDE SEQUENCE</scope>
    <source>
        <strain evidence="4">NBC_00489</strain>
    </source>
</reference>
<evidence type="ECO:0000256" key="2">
    <source>
        <dbReference type="SAM" id="Phobius"/>
    </source>
</evidence>
<keyword evidence="5" id="KW-1185">Reference proteome</keyword>
<feature type="transmembrane region" description="Helical" evidence="2">
    <location>
        <begin position="94"/>
        <end position="115"/>
    </location>
</feature>
<keyword evidence="2" id="KW-0472">Membrane</keyword>
<dbReference type="InterPro" id="IPR046672">
    <property type="entry name" value="DUF6542"/>
</dbReference>
<proteinExistence type="predicted"/>
<sequence length="224" mass="22157">MEQHRTPSARYGPRRGAPLPPRGGRRPAPAPVARGRGAGVRPAAARRPAPGAGAPARPAGARHLPNPRLTGLGGGLFAGAVMLVLGFLDRLLFGGSLTAYGALFLPVCALTALWIRSGDLLTAPVVAPIAFAVGLLPAVPGDGGLGGRLMALITALATQAGWLYGGTAVAAALVGVRAVGRRRTATAAAARNGSAARPGGAGSPGRGGSGTPRPPRGPGRPTAR</sequence>
<protein>
    <recommendedName>
        <fullName evidence="3">DUF6542 domain-containing protein</fullName>
    </recommendedName>
</protein>
<keyword evidence="2" id="KW-1133">Transmembrane helix</keyword>
<feature type="domain" description="DUF6542" evidence="3">
    <location>
        <begin position="68"/>
        <end position="183"/>
    </location>
</feature>